<proteinExistence type="inferred from homology"/>
<feature type="transmembrane region" description="Helical" evidence="10">
    <location>
        <begin position="358"/>
        <end position="379"/>
    </location>
</feature>
<dbReference type="EMBL" id="GITU01011643">
    <property type="protein sequence ID" value="MBC1180346.1"/>
    <property type="molecule type" value="Transcribed_RNA"/>
</dbReference>
<dbReference type="PANTHER" id="PTHR21137:SF35">
    <property type="entry name" value="ODORANT RECEPTOR 19A-RELATED"/>
    <property type="match status" value="1"/>
</dbReference>
<feature type="transmembrane region" description="Helical" evidence="10">
    <location>
        <begin position="285"/>
        <end position="309"/>
    </location>
</feature>
<evidence type="ECO:0000256" key="2">
    <source>
        <dbReference type="ARBA" id="ARBA00022475"/>
    </source>
</evidence>
<evidence type="ECO:0000256" key="3">
    <source>
        <dbReference type="ARBA" id="ARBA00022606"/>
    </source>
</evidence>
<dbReference type="PANTHER" id="PTHR21137">
    <property type="entry name" value="ODORANT RECEPTOR"/>
    <property type="match status" value="1"/>
</dbReference>
<dbReference type="Pfam" id="PF02949">
    <property type="entry name" value="7tm_6"/>
    <property type="match status" value="1"/>
</dbReference>
<keyword evidence="5 10" id="KW-0552">Olfaction</keyword>
<keyword evidence="3 10" id="KW-0716">Sensory transduction</keyword>
<dbReference type="GO" id="GO:0004984">
    <property type="term" value="F:olfactory receptor activity"/>
    <property type="evidence" value="ECO:0007669"/>
    <property type="project" value="InterPro"/>
</dbReference>
<keyword evidence="9 10" id="KW-0807">Transducer</keyword>
<feature type="transmembrane region" description="Helical" evidence="10">
    <location>
        <begin position="177"/>
        <end position="195"/>
    </location>
</feature>
<dbReference type="InterPro" id="IPR004117">
    <property type="entry name" value="7tm6_olfct_rcpt"/>
</dbReference>
<dbReference type="VEuPathDB" id="VectorBase:LLONM1_000331"/>
<reference evidence="11" key="1">
    <citation type="journal article" date="2020" name="BMC">
        <title>Leishmania infection induces a limited differential gene expression in the sand fly midgut.</title>
        <authorList>
            <person name="Coutinho-Abreu I.V."/>
            <person name="Serafim T.D."/>
            <person name="Meneses C."/>
            <person name="Kamhawi S."/>
            <person name="Oliveira F."/>
            <person name="Valenzuela J.G."/>
        </authorList>
    </citation>
    <scope>NUCLEOTIDE SEQUENCE</scope>
    <source>
        <strain evidence="11">Jacobina</strain>
        <tissue evidence="11">Midgut</tissue>
    </source>
</reference>
<feature type="transmembrane region" description="Helical" evidence="10">
    <location>
        <begin position="66"/>
        <end position="84"/>
    </location>
</feature>
<feature type="transmembrane region" description="Helical" evidence="10">
    <location>
        <begin position="258"/>
        <end position="279"/>
    </location>
</feature>
<evidence type="ECO:0000256" key="6">
    <source>
        <dbReference type="ARBA" id="ARBA00022989"/>
    </source>
</evidence>
<evidence type="ECO:0000256" key="10">
    <source>
        <dbReference type="RuleBase" id="RU351113"/>
    </source>
</evidence>
<dbReference type="GO" id="GO:0007165">
    <property type="term" value="P:signal transduction"/>
    <property type="evidence" value="ECO:0007669"/>
    <property type="project" value="UniProtKB-KW"/>
</dbReference>
<comment type="subcellular location">
    <subcellularLocation>
        <location evidence="1 10">Cell membrane</location>
        <topology evidence="1 10">Multi-pass membrane protein</topology>
    </subcellularLocation>
</comment>
<keyword evidence="8 10" id="KW-0675">Receptor</keyword>
<keyword evidence="2" id="KW-1003">Cell membrane</keyword>
<feature type="transmembrane region" description="Helical" evidence="10">
    <location>
        <begin position="132"/>
        <end position="157"/>
    </location>
</feature>
<name>A0A7G3B9L5_LUTLO</name>
<dbReference type="GO" id="GO:0005549">
    <property type="term" value="F:odorant binding"/>
    <property type="evidence" value="ECO:0007669"/>
    <property type="project" value="InterPro"/>
</dbReference>
<evidence type="ECO:0000256" key="8">
    <source>
        <dbReference type="ARBA" id="ARBA00023170"/>
    </source>
</evidence>
<evidence type="ECO:0000256" key="4">
    <source>
        <dbReference type="ARBA" id="ARBA00022692"/>
    </source>
</evidence>
<feature type="transmembrane region" description="Helical" evidence="10">
    <location>
        <begin position="39"/>
        <end position="60"/>
    </location>
</feature>
<keyword evidence="4 10" id="KW-0812">Transmembrane</keyword>
<feature type="transmembrane region" description="Helical" evidence="10">
    <location>
        <begin position="200"/>
        <end position="222"/>
    </location>
</feature>
<evidence type="ECO:0000256" key="9">
    <source>
        <dbReference type="ARBA" id="ARBA00023224"/>
    </source>
</evidence>
<accession>A0A7G3B9L5</accession>
<organism evidence="11">
    <name type="scientific">Lutzomyia longipalpis</name>
    <name type="common">Sand fly</name>
    <dbReference type="NCBI Taxonomy" id="7200"/>
    <lineage>
        <taxon>Eukaryota</taxon>
        <taxon>Metazoa</taxon>
        <taxon>Ecdysozoa</taxon>
        <taxon>Arthropoda</taxon>
        <taxon>Hexapoda</taxon>
        <taxon>Insecta</taxon>
        <taxon>Pterygota</taxon>
        <taxon>Neoptera</taxon>
        <taxon>Endopterygota</taxon>
        <taxon>Diptera</taxon>
        <taxon>Nematocera</taxon>
        <taxon>Psychodoidea</taxon>
        <taxon>Psychodidae</taxon>
        <taxon>Lutzomyia</taxon>
        <taxon>Lutzomyia</taxon>
    </lineage>
</organism>
<dbReference type="GO" id="GO:0005886">
    <property type="term" value="C:plasma membrane"/>
    <property type="evidence" value="ECO:0007669"/>
    <property type="project" value="UniProtKB-SubCell"/>
</dbReference>
<sequence>MSIKETRVQFESLVGELKANRRRSALIFSGSLYEKYKKYCNVIPFILEALSIVPLATKLLNNDDGGFIFAGATMIIIGYCQTYVKIMYILLNIDGIDEIFEWIQELHREHENELISRIYAERLRKFLKVVKFITSVWHLFFRIITISYGSGAVFGSIHLMTVQPYFKVPFVNKSYEFVHRLVGPFTLIYNAYNIYTADSIIIFIGIYFIAALGILSDIIGLLNESSNTPSTGYFLPKIISFHIEILKNFVDFCEMFKFLIFYQLINGTGFILFNLYLIGESENYFFFWVSFICVFAQFALFCLFGQIIFNKSERIFTDLYQTKWYEMEVKDQKALLLMMKMSQNEFGLKAAGMYDINLILFINVFKLCFSWYAVLYAALN</sequence>
<evidence type="ECO:0000256" key="1">
    <source>
        <dbReference type="ARBA" id="ARBA00004651"/>
    </source>
</evidence>
<protein>
    <recommendedName>
        <fullName evidence="10">Odorant receptor</fullName>
    </recommendedName>
</protein>
<keyword evidence="6 10" id="KW-1133">Transmembrane helix</keyword>
<keyword evidence="7 10" id="KW-0472">Membrane</keyword>
<dbReference type="AlphaFoldDB" id="A0A7G3B9L5"/>
<comment type="similarity">
    <text evidence="10">Belongs to the insect chemoreceptor superfamily. Heteromeric odorant receptor channel (TC 1.A.69) family.</text>
</comment>
<evidence type="ECO:0000256" key="7">
    <source>
        <dbReference type="ARBA" id="ARBA00023136"/>
    </source>
</evidence>
<evidence type="ECO:0000256" key="5">
    <source>
        <dbReference type="ARBA" id="ARBA00022725"/>
    </source>
</evidence>
<evidence type="ECO:0000313" key="11">
    <source>
        <dbReference type="EMBL" id="MBC1180346.1"/>
    </source>
</evidence>
<comment type="caution">
    <text evidence="10">Lacks conserved residue(s) required for the propagation of feature annotation.</text>
</comment>